<name>A0A1V0RMX1_9RHOB</name>
<dbReference type="AlphaFoldDB" id="A0A1V0RMX1"/>
<dbReference type="Pfam" id="PF00665">
    <property type="entry name" value="rve"/>
    <property type="match status" value="1"/>
</dbReference>
<dbReference type="InterPro" id="IPR012337">
    <property type="entry name" value="RNaseH-like_sf"/>
</dbReference>
<dbReference type="InterPro" id="IPR001584">
    <property type="entry name" value="Integrase_cat-core"/>
</dbReference>
<dbReference type="EMBL" id="CP020474">
    <property type="protein sequence ID" value="ARE83129.1"/>
    <property type="molecule type" value="Genomic_DNA"/>
</dbReference>
<protein>
    <submittedName>
        <fullName evidence="2">IS2 transposase TnpB</fullName>
    </submittedName>
</protein>
<reference evidence="2 3" key="1">
    <citation type="submission" date="2017-03" db="EMBL/GenBank/DDBJ databases">
        <title>Genome Sequence of Roseovarius mucosus strain SMR3 Isolated from a culture of the Diatom Skeletonema marinoi.</title>
        <authorList>
            <person name="Topel M."/>
            <person name="Pinder M."/>
            <person name="Johansson O.N."/>
            <person name="Kourtchenko O."/>
            <person name="Godhe A."/>
            <person name="Clarke A.K."/>
        </authorList>
    </citation>
    <scope>NUCLEOTIDE SEQUENCE [LARGE SCALE GENOMIC DNA]</scope>
    <source>
        <strain evidence="2 3">SMR3</strain>
    </source>
</reference>
<dbReference type="KEGG" id="rmm:ROSMUCSMR3_01645"/>
<gene>
    <name evidence="2" type="ORF">ROSMUCSMR3_01645</name>
</gene>
<dbReference type="Pfam" id="PF13276">
    <property type="entry name" value="HTH_21"/>
    <property type="match status" value="1"/>
</dbReference>
<dbReference type="PANTHER" id="PTHR47515">
    <property type="entry name" value="LOW CALCIUM RESPONSE LOCUS PROTEIN T"/>
    <property type="match status" value="1"/>
</dbReference>
<evidence type="ECO:0000259" key="1">
    <source>
        <dbReference type="PROSITE" id="PS50994"/>
    </source>
</evidence>
<dbReference type="Gene3D" id="3.30.420.10">
    <property type="entry name" value="Ribonuclease H-like superfamily/Ribonuclease H"/>
    <property type="match status" value="1"/>
</dbReference>
<dbReference type="InterPro" id="IPR036397">
    <property type="entry name" value="RNaseH_sf"/>
</dbReference>
<evidence type="ECO:0000313" key="3">
    <source>
        <dbReference type="Proteomes" id="UP000192273"/>
    </source>
</evidence>
<dbReference type="NCBIfam" id="NF033516">
    <property type="entry name" value="transpos_IS3"/>
    <property type="match status" value="1"/>
</dbReference>
<dbReference type="PROSITE" id="PS50994">
    <property type="entry name" value="INTEGRASE"/>
    <property type="match status" value="1"/>
</dbReference>
<feature type="domain" description="Integrase catalytic" evidence="1">
    <location>
        <begin position="77"/>
        <end position="215"/>
    </location>
</feature>
<evidence type="ECO:0000313" key="2">
    <source>
        <dbReference type="EMBL" id="ARE83129.1"/>
    </source>
</evidence>
<sequence>MRYEAIRQDDPALRERLKELARVRRRFGYRRLHVFLRREGHEVNHKRLFRIYREERLHVRRRGGRKRAMGTRAPMVLPLMPNQRWSLDFVSDQLTDGRRFRLLTVVDDCTRECLALIADTSLSGARVARELATLFEARGKPGTVVSDNGAEFTSNAILTFTDDRKIDWHYIAPGKPTQNAFIESFNGRLRDELLNEILFPSLNHARVTLAAWRKD</sequence>
<dbReference type="InterPro" id="IPR025948">
    <property type="entry name" value="HTH-like_dom"/>
</dbReference>
<dbReference type="InterPro" id="IPR048020">
    <property type="entry name" value="Transpos_IS3"/>
</dbReference>
<dbReference type="Proteomes" id="UP000192273">
    <property type="component" value="Chromosome"/>
</dbReference>
<dbReference type="PANTHER" id="PTHR47515:SF1">
    <property type="entry name" value="BLR2054 PROTEIN"/>
    <property type="match status" value="1"/>
</dbReference>
<dbReference type="GO" id="GO:0015074">
    <property type="term" value="P:DNA integration"/>
    <property type="evidence" value="ECO:0007669"/>
    <property type="project" value="InterPro"/>
</dbReference>
<proteinExistence type="predicted"/>
<dbReference type="SUPFAM" id="SSF53098">
    <property type="entry name" value="Ribonuclease H-like"/>
    <property type="match status" value="1"/>
</dbReference>
<accession>A0A1V0RMX1</accession>
<organism evidence="2 3">
    <name type="scientific">Roseovarius mucosus</name>
    <dbReference type="NCBI Taxonomy" id="215743"/>
    <lineage>
        <taxon>Bacteria</taxon>
        <taxon>Pseudomonadati</taxon>
        <taxon>Pseudomonadota</taxon>
        <taxon>Alphaproteobacteria</taxon>
        <taxon>Rhodobacterales</taxon>
        <taxon>Roseobacteraceae</taxon>
        <taxon>Roseovarius</taxon>
    </lineage>
</organism>
<dbReference type="GO" id="GO:0003676">
    <property type="term" value="F:nucleic acid binding"/>
    <property type="evidence" value="ECO:0007669"/>
    <property type="project" value="InterPro"/>
</dbReference>
<keyword evidence="3" id="KW-1185">Reference proteome</keyword>